<dbReference type="EMBL" id="LDXK01000001">
    <property type="protein sequence ID" value="KRT67632.1"/>
    <property type="molecule type" value="Genomic_DNA"/>
</dbReference>
<dbReference type="PATRIC" id="fig|1576480.3.peg.39"/>
<dbReference type="InterPro" id="IPR007405">
    <property type="entry name" value="Phage_KVP40_Orf299"/>
</dbReference>
<dbReference type="PANTHER" id="PTHR39961:SF1">
    <property type="entry name" value="DUF458 DOMAIN-CONTAINING PROTEIN"/>
    <property type="match status" value="1"/>
</dbReference>
<comment type="caution">
    <text evidence="1">The sequence shown here is derived from an EMBL/GenBank/DDBJ whole genome shotgun (WGS) entry which is preliminary data.</text>
</comment>
<sequence>MDTIAKTKEIETFHSPTYGILTINQIIARISEFVRAFPDQKYRIIIGTDSQSHNGTGVDFVTALVVHRVGGGGIYFWKGYKKTRPYTLKERIYEEALTSLEFANEFIFHLKGAEELLQIGLEIHVDIGENGKTREMIAEVVAMIKGNGYEVKTKPDSFGASKVADRHT</sequence>
<dbReference type="Pfam" id="PF04308">
    <property type="entry name" value="RNaseH_like"/>
    <property type="match status" value="1"/>
</dbReference>
<accession>A0A0T5ZXW7</accession>
<evidence type="ECO:0008006" key="3">
    <source>
        <dbReference type="Google" id="ProtNLM"/>
    </source>
</evidence>
<evidence type="ECO:0000313" key="1">
    <source>
        <dbReference type="EMBL" id="KRT67632.1"/>
    </source>
</evidence>
<dbReference type="Proteomes" id="UP000051297">
    <property type="component" value="Unassembled WGS sequence"/>
</dbReference>
<dbReference type="PANTHER" id="PTHR39961">
    <property type="entry name" value="HYPOTHETICAL CYTOSOLIC PROTEIN"/>
    <property type="match status" value="1"/>
</dbReference>
<organism evidence="1 2">
    <name type="scientific">candidate division WWE3 bacterium CSP1-7</name>
    <dbReference type="NCBI Taxonomy" id="1576480"/>
    <lineage>
        <taxon>Bacteria</taxon>
        <taxon>Katanobacteria</taxon>
    </lineage>
</organism>
<protein>
    <recommendedName>
        <fullName evidence="3">DUF458 domain-containing protein</fullName>
    </recommendedName>
</protein>
<proteinExistence type="predicted"/>
<reference evidence="1 2" key="1">
    <citation type="submission" date="2015-05" db="EMBL/GenBank/DDBJ databases">
        <title>Critical biogeochemical functions in the subsurface are associated with bacteria from new phyla and little studied lineages.</title>
        <authorList>
            <person name="Hug L.A."/>
            <person name="Thomas B.C."/>
            <person name="Sharon I."/>
            <person name="Brown C.T."/>
            <person name="Sharma R."/>
            <person name="Hettich R.L."/>
            <person name="Wilkins M.J."/>
            <person name="Williams K.H."/>
            <person name="Singh A."/>
            <person name="Banfield J.F."/>
        </authorList>
    </citation>
    <scope>NUCLEOTIDE SEQUENCE [LARGE SCALE GENOMIC DNA]</scope>
    <source>
        <strain evidence="1">CSP1-7</strain>
    </source>
</reference>
<name>A0A0T5ZXW7_UNCKA</name>
<dbReference type="AlphaFoldDB" id="A0A0T5ZXW7"/>
<evidence type="ECO:0000313" key="2">
    <source>
        <dbReference type="Proteomes" id="UP000051297"/>
    </source>
</evidence>
<gene>
    <name evidence="1" type="ORF">XU08_C0001G0038</name>
</gene>
<dbReference type="STRING" id="1576480.XU08_C0001G0038"/>